<protein>
    <recommendedName>
        <fullName evidence="2">Gamma-glutamyltransferase</fullName>
    </recommendedName>
</protein>
<dbReference type="InterPro" id="IPR029055">
    <property type="entry name" value="Ntn_hydrolases_N"/>
</dbReference>
<organism evidence="1">
    <name type="scientific">marine metagenome</name>
    <dbReference type="NCBI Taxonomy" id="408172"/>
    <lineage>
        <taxon>unclassified sequences</taxon>
        <taxon>metagenomes</taxon>
        <taxon>ecological metagenomes</taxon>
    </lineage>
</organism>
<evidence type="ECO:0008006" key="2">
    <source>
        <dbReference type="Google" id="ProtNLM"/>
    </source>
</evidence>
<dbReference type="PANTHER" id="PTHR43199:SF1">
    <property type="entry name" value="GLUTATHIONE HYDROLASE PROENZYME"/>
    <property type="match status" value="1"/>
</dbReference>
<dbReference type="AlphaFoldDB" id="A0A383EE29"/>
<dbReference type="SUPFAM" id="SSF56235">
    <property type="entry name" value="N-terminal nucleophile aminohydrolases (Ntn hydrolases)"/>
    <property type="match status" value="1"/>
</dbReference>
<evidence type="ECO:0000313" key="1">
    <source>
        <dbReference type="EMBL" id="SVE54693.1"/>
    </source>
</evidence>
<dbReference type="PRINTS" id="PR01210">
    <property type="entry name" value="GGTRANSPTASE"/>
</dbReference>
<reference evidence="1" key="1">
    <citation type="submission" date="2018-05" db="EMBL/GenBank/DDBJ databases">
        <authorList>
            <person name="Lanie J.A."/>
            <person name="Ng W.-L."/>
            <person name="Kazmierczak K.M."/>
            <person name="Andrzejewski T.M."/>
            <person name="Davidsen T.M."/>
            <person name="Wayne K.J."/>
            <person name="Tettelin H."/>
            <person name="Glass J.I."/>
            <person name="Rusch D."/>
            <person name="Podicherti R."/>
            <person name="Tsui H.-C.T."/>
            <person name="Winkler M.E."/>
        </authorList>
    </citation>
    <scope>NUCLEOTIDE SEQUENCE</scope>
</reference>
<dbReference type="EMBL" id="UINC01224887">
    <property type="protein sequence ID" value="SVE54693.1"/>
    <property type="molecule type" value="Genomic_DNA"/>
</dbReference>
<accession>A0A383EE29</accession>
<feature type="non-terminal residue" evidence="1">
    <location>
        <position position="164"/>
    </location>
</feature>
<dbReference type="Pfam" id="PF01019">
    <property type="entry name" value="G_glu_transpept"/>
    <property type="match status" value="1"/>
</dbReference>
<name>A0A383EE29_9ZZZZ</name>
<proteinExistence type="predicted"/>
<dbReference type="InterPro" id="IPR051792">
    <property type="entry name" value="GGT_bact"/>
</dbReference>
<gene>
    <name evidence="1" type="ORF">METZ01_LOCUS507547</name>
</gene>
<dbReference type="PANTHER" id="PTHR43199">
    <property type="entry name" value="GLUTATHIONE HYDROLASE"/>
    <property type="match status" value="1"/>
</dbReference>
<sequence length="164" mass="17083">MPNSAKEHWHLSKPSITGGKGLVASQHYLASDAGAKILQMGGNAMDAAIATGLMLGIVEPWMSGIGGGGYMTVYQAKNDRVQVVEFGMQALLASSSTDYPLADEGTNAADSFNWPAVIDDTNIHGPLAVAIPGYLKGMGLANQAFGTMPFSKLIEPACQQAELG</sequence>